<dbReference type="Proteomes" id="UP000886520">
    <property type="component" value="Chromosome 2"/>
</dbReference>
<comment type="caution">
    <text evidence="2">The sequence shown here is derived from an EMBL/GenBank/DDBJ whole genome shotgun (WGS) entry which is preliminary data.</text>
</comment>
<accession>A0A9D4V8T8</accession>
<feature type="compositionally biased region" description="Basic and acidic residues" evidence="1">
    <location>
        <begin position="111"/>
        <end position="121"/>
    </location>
</feature>
<protein>
    <submittedName>
        <fullName evidence="2">Uncharacterized protein</fullName>
    </submittedName>
</protein>
<evidence type="ECO:0000256" key="1">
    <source>
        <dbReference type="SAM" id="MobiDB-lite"/>
    </source>
</evidence>
<feature type="region of interest" description="Disordered" evidence="1">
    <location>
        <begin position="92"/>
        <end position="121"/>
    </location>
</feature>
<evidence type="ECO:0000313" key="3">
    <source>
        <dbReference type="Proteomes" id="UP000886520"/>
    </source>
</evidence>
<gene>
    <name evidence="2" type="ORF">GOP47_0001377</name>
</gene>
<dbReference type="EMBL" id="JABFUD020000003">
    <property type="protein sequence ID" value="KAI5081634.1"/>
    <property type="molecule type" value="Genomic_DNA"/>
</dbReference>
<name>A0A9D4V8T8_ADICA</name>
<keyword evidence="3" id="KW-1185">Reference proteome</keyword>
<sequence>MTICLSLYLATDRVLTWHQHSLHGVERLHQIADEENQAAGNNVQCETSAFLSRCKAKRSQALASFSWIFVHDSSGSSIATIGGHGVDEVIMPAPPDRNSLRATKKLARPRGYGDEEGSSKR</sequence>
<reference evidence="2" key="1">
    <citation type="submission" date="2021-01" db="EMBL/GenBank/DDBJ databases">
        <title>Adiantum capillus-veneris genome.</title>
        <authorList>
            <person name="Fang Y."/>
            <person name="Liao Q."/>
        </authorList>
    </citation>
    <scope>NUCLEOTIDE SEQUENCE</scope>
    <source>
        <strain evidence="2">H3</strain>
        <tissue evidence="2">Leaf</tissue>
    </source>
</reference>
<dbReference type="AlphaFoldDB" id="A0A9D4V8T8"/>
<evidence type="ECO:0000313" key="2">
    <source>
        <dbReference type="EMBL" id="KAI5081634.1"/>
    </source>
</evidence>
<organism evidence="2 3">
    <name type="scientific">Adiantum capillus-veneris</name>
    <name type="common">Maidenhair fern</name>
    <dbReference type="NCBI Taxonomy" id="13818"/>
    <lineage>
        <taxon>Eukaryota</taxon>
        <taxon>Viridiplantae</taxon>
        <taxon>Streptophyta</taxon>
        <taxon>Embryophyta</taxon>
        <taxon>Tracheophyta</taxon>
        <taxon>Polypodiopsida</taxon>
        <taxon>Polypodiidae</taxon>
        <taxon>Polypodiales</taxon>
        <taxon>Pteridineae</taxon>
        <taxon>Pteridaceae</taxon>
        <taxon>Vittarioideae</taxon>
        <taxon>Adiantum</taxon>
    </lineage>
</organism>
<proteinExistence type="predicted"/>